<dbReference type="GO" id="GO:0030170">
    <property type="term" value="F:pyridoxal phosphate binding"/>
    <property type="evidence" value="ECO:0007669"/>
    <property type="project" value="InterPro"/>
</dbReference>
<evidence type="ECO:0000313" key="3">
    <source>
        <dbReference type="Proteomes" id="UP001198893"/>
    </source>
</evidence>
<sequence>MVHGGDIYRNCISLDYSVNINPLGMPASVEEALREAVPLCSRYSDIRQEKLKAAIAEMDKVSADEILCGNGASELFPAILHALKPKKILIPVPSFYGYEWAAGTEVCEVSYFPLREQDNFVLGEDFIAALDKETELIYLANPNNPTGQLIPPEILKGILKRCQELNIIVVVDECFLPFCEEAELYEEMEAGMKCGNLIQVRAFTKTFAIPGVRLGYLICRNREVCQKIARQLPEWNLSVFAQMAGCAAAKETEFIGESRKLIKEQRSILTKELISLGFRVYPSQADYILFYTELPLYELLLKKQILIRNCENYRGLSKGYYRIAVRGQAENERLISALREVMGK</sequence>
<dbReference type="Gene3D" id="3.40.640.10">
    <property type="entry name" value="Type I PLP-dependent aspartate aminotransferase-like (Major domain)"/>
    <property type="match status" value="1"/>
</dbReference>
<keyword evidence="2" id="KW-0808">Transferase</keyword>
<dbReference type="Gene3D" id="3.90.1150.10">
    <property type="entry name" value="Aspartate Aminotransferase, domain 1"/>
    <property type="match status" value="1"/>
</dbReference>
<feature type="domain" description="Aminotransferase class I/classII large" evidence="1">
    <location>
        <begin position="17"/>
        <end position="338"/>
    </location>
</feature>
<dbReference type="InterPro" id="IPR004839">
    <property type="entry name" value="Aminotransferase_I/II_large"/>
</dbReference>
<dbReference type="GO" id="GO:0008483">
    <property type="term" value="F:transaminase activity"/>
    <property type="evidence" value="ECO:0007669"/>
    <property type="project" value="UniProtKB-KW"/>
</dbReference>
<dbReference type="InterPro" id="IPR015422">
    <property type="entry name" value="PyrdxlP-dep_Trfase_small"/>
</dbReference>
<dbReference type="AlphaFoldDB" id="A0AAW4WEK8"/>
<protein>
    <submittedName>
        <fullName evidence="2">Aminotransferase class I/II-fold pyridoxal phosphate-dependent enzyme</fullName>
    </submittedName>
</protein>
<reference evidence="2" key="1">
    <citation type="submission" date="2021-10" db="EMBL/GenBank/DDBJ databases">
        <title>Anaerobic single-cell dispensing facilitates the cultivation of human gut bacteria.</title>
        <authorList>
            <person name="Afrizal A."/>
        </authorList>
    </citation>
    <scope>NUCLEOTIDE SEQUENCE</scope>
    <source>
        <strain evidence="2">CLA-AA-H204</strain>
    </source>
</reference>
<accession>A0AAW4WEK8</accession>
<dbReference type="InterPro" id="IPR015424">
    <property type="entry name" value="PyrdxlP-dep_Trfase"/>
</dbReference>
<proteinExistence type="predicted"/>
<dbReference type="CDD" id="cd00609">
    <property type="entry name" value="AAT_like"/>
    <property type="match status" value="1"/>
</dbReference>
<comment type="caution">
    <text evidence="2">The sequence shown here is derived from an EMBL/GenBank/DDBJ whole genome shotgun (WGS) entry which is preliminary data.</text>
</comment>
<dbReference type="Proteomes" id="UP001198893">
    <property type="component" value="Unassembled WGS sequence"/>
</dbReference>
<dbReference type="Pfam" id="PF00155">
    <property type="entry name" value="Aminotran_1_2"/>
    <property type="match status" value="1"/>
</dbReference>
<dbReference type="RefSeq" id="WP_227709660.1">
    <property type="nucleotide sequence ID" value="NZ_JAJEQW010000002.1"/>
</dbReference>
<gene>
    <name evidence="2" type="ORF">LKD47_03115</name>
</gene>
<dbReference type="InterPro" id="IPR015421">
    <property type="entry name" value="PyrdxlP-dep_Trfase_major"/>
</dbReference>
<dbReference type="PANTHER" id="PTHR42885">
    <property type="entry name" value="HISTIDINOL-PHOSPHATE AMINOTRANSFERASE-RELATED"/>
    <property type="match status" value="1"/>
</dbReference>
<dbReference type="EMBL" id="JAJEQW010000002">
    <property type="protein sequence ID" value="MCC2241297.1"/>
    <property type="molecule type" value="Genomic_DNA"/>
</dbReference>
<evidence type="ECO:0000259" key="1">
    <source>
        <dbReference type="Pfam" id="PF00155"/>
    </source>
</evidence>
<keyword evidence="2" id="KW-0032">Aminotransferase</keyword>
<name>A0AAW4WEK8_9FIRM</name>
<dbReference type="SUPFAM" id="SSF53383">
    <property type="entry name" value="PLP-dependent transferases"/>
    <property type="match status" value="1"/>
</dbReference>
<organism evidence="2 3">
    <name type="scientific">Roseburia amylophila</name>
    <dbReference type="NCBI Taxonomy" id="2981794"/>
    <lineage>
        <taxon>Bacteria</taxon>
        <taxon>Bacillati</taxon>
        <taxon>Bacillota</taxon>
        <taxon>Clostridia</taxon>
        <taxon>Lachnospirales</taxon>
        <taxon>Lachnospiraceae</taxon>
        <taxon>Roseburia</taxon>
    </lineage>
</organism>
<evidence type="ECO:0000313" key="2">
    <source>
        <dbReference type="EMBL" id="MCC2241297.1"/>
    </source>
</evidence>